<protein>
    <recommendedName>
        <fullName evidence="12">N-acetylglutamate synthase, mitochondrial</fullName>
        <ecNumber evidence="3">2.3.1.1</ecNumber>
    </recommendedName>
</protein>
<dbReference type="PROSITE" id="PS51731">
    <property type="entry name" value="GNAT_NAGS"/>
    <property type="match status" value="1"/>
</dbReference>
<dbReference type="Gene3D" id="3.40.630.30">
    <property type="match status" value="1"/>
</dbReference>
<evidence type="ECO:0000256" key="7">
    <source>
        <dbReference type="ARBA" id="ARBA00023128"/>
    </source>
</evidence>
<dbReference type="Proteomes" id="UP001066276">
    <property type="component" value="Chromosome 6"/>
</dbReference>
<evidence type="ECO:0000256" key="13">
    <source>
        <dbReference type="PIRSR" id="PIRSR036442-1"/>
    </source>
</evidence>
<evidence type="ECO:0000256" key="2">
    <source>
        <dbReference type="ARBA" id="ARBA00008694"/>
    </source>
</evidence>
<evidence type="ECO:0000256" key="11">
    <source>
        <dbReference type="ARBA" id="ARBA00058188"/>
    </source>
</evidence>
<dbReference type="GO" id="GO:0006526">
    <property type="term" value="P:L-arginine biosynthetic process"/>
    <property type="evidence" value="ECO:0007669"/>
    <property type="project" value="InterPro"/>
</dbReference>
<keyword evidence="16" id="KW-1185">Reference proteome</keyword>
<dbReference type="InterPro" id="IPR011243">
    <property type="entry name" value="GlcNAc_Synth_met"/>
</dbReference>
<dbReference type="InterPro" id="IPR006855">
    <property type="entry name" value="Vertebrate-like_GNAT_dom"/>
</dbReference>
<dbReference type="InterPro" id="IPR036393">
    <property type="entry name" value="AceGlu_kinase-like_sf"/>
</dbReference>
<sequence>MLQRAAATAIGGTKGGRCLTALTRYLSARARPTLEEPALIALPDDQWEVSSEVIESSSLVNRSLIRRDIRAFLKECGGTPAEARDWLERFQVMHPVSHKPFAVIEVDENIFGCKRSLSSVAFSLAFLQRMDMKPLVVLGLPSPRSSADNFSCYEVKAQLVKNCKALMDALHQNSATAVPFFNGGSVLGARSPSLDTSLGSVTSVETDLLRWCLESGNIPIICPVGETPGGRSVLLDSLEVTASIARILQPLKIIFLNTSGGLKDLSEKLVGLVNLPADLDLMRTAPWIGHRQRQQVTVIVDLLNRLSPGSSAVITSAKTLLTELFSNRGSGTLFKNAERVCRHESLDDVDQDKLVSLVNRSFGKTLKPDYLSSIRRRLHSIYLSEGYSAAAIITSEPVLGGTPYLDKFVVNSSKQGQGSGQMLWECVRQDLALLFWRSRATNPINPWYFKNSDGSFSNKKWIFFWFGLSDIRDSYELVNHAKSLPDSFSKVQADFTG</sequence>
<dbReference type="AlphaFoldDB" id="A0AAV7QDU9"/>
<feature type="domain" description="N-acetyltransferase" evidence="14">
    <location>
        <begin position="338"/>
        <end position="489"/>
    </location>
</feature>
<keyword evidence="4" id="KW-0835">Urea cycle</keyword>
<keyword evidence="6" id="KW-0809">Transit peptide</keyword>
<proteinExistence type="inferred from homology"/>
<keyword evidence="5" id="KW-0808">Transferase</keyword>
<dbReference type="FunFam" id="3.40.630.30:FF:000045">
    <property type="entry name" value="N-acetylglutamate synthase, mitochondrial"/>
    <property type="match status" value="1"/>
</dbReference>
<name>A0AAV7QDU9_PLEWA</name>
<evidence type="ECO:0000256" key="12">
    <source>
        <dbReference type="ARBA" id="ARBA00071890"/>
    </source>
</evidence>
<accession>A0AAV7QDU9</accession>
<dbReference type="EC" id="2.3.1.1" evidence="3"/>
<dbReference type="GO" id="GO:0004042">
    <property type="term" value="F:L-glutamate N-acetyltransferase activity"/>
    <property type="evidence" value="ECO:0007669"/>
    <property type="project" value="InterPro"/>
</dbReference>
<dbReference type="GO" id="GO:0006536">
    <property type="term" value="P:glutamate metabolic process"/>
    <property type="evidence" value="ECO:0007669"/>
    <property type="project" value="TreeGrafter"/>
</dbReference>
<feature type="binding site" evidence="13">
    <location>
        <begin position="437"/>
        <end position="442"/>
    </location>
    <ligand>
        <name>substrate</name>
    </ligand>
</feature>
<evidence type="ECO:0000256" key="1">
    <source>
        <dbReference type="ARBA" id="ARBA00004305"/>
    </source>
</evidence>
<dbReference type="PANTHER" id="PTHR23342">
    <property type="entry name" value="N-ACETYLGLUTAMATE SYNTHASE"/>
    <property type="match status" value="1"/>
</dbReference>
<evidence type="ECO:0000259" key="14">
    <source>
        <dbReference type="PROSITE" id="PS51731"/>
    </source>
</evidence>
<comment type="similarity">
    <text evidence="2">Belongs to the acetyltransferase family.</text>
</comment>
<comment type="subcellular location">
    <subcellularLocation>
        <location evidence="1">Mitochondrion matrix</location>
    </subcellularLocation>
</comment>
<feature type="binding site" evidence="13">
    <location>
        <position position="364"/>
    </location>
    <ligand>
        <name>substrate</name>
    </ligand>
</feature>
<dbReference type="GO" id="GO:0000050">
    <property type="term" value="P:urea cycle"/>
    <property type="evidence" value="ECO:0007669"/>
    <property type="project" value="UniProtKB-KW"/>
</dbReference>
<evidence type="ECO:0000256" key="10">
    <source>
        <dbReference type="ARBA" id="ARBA00048372"/>
    </source>
</evidence>
<evidence type="ECO:0000313" key="15">
    <source>
        <dbReference type="EMBL" id="KAJ1136355.1"/>
    </source>
</evidence>
<dbReference type="EMBL" id="JANPWB010000010">
    <property type="protein sequence ID" value="KAJ1136355.1"/>
    <property type="molecule type" value="Genomic_DNA"/>
</dbReference>
<dbReference type="GO" id="GO:0005759">
    <property type="term" value="C:mitochondrial matrix"/>
    <property type="evidence" value="ECO:0007669"/>
    <property type="project" value="UniProtKB-SubCell"/>
</dbReference>
<evidence type="ECO:0000256" key="4">
    <source>
        <dbReference type="ARBA" id="ARBA00022436"/>
    </source>
</evidence>
<evidence type="ECO:0000256" key="9">
    <source>
        <dbReference type="ARBA" id="ARBA00046824"/>
    </source>
</evidence>
<evidence type="ECO:0000256" key="6">
    <source>
        <dbReference type="ARBA" id="ARBA00022946"/>
    </source>
</evidence>
<evidence type="ECO:0000256" key="5">
    <source>
        <dbReference type="ARBA" id="ARBA00022679"/>
    </source>
</evidence>
<evidence type="ECO:0000256" key="8">
    <source>
        <dbReference type="ARBA" id="ARBA00023315"/>
    </source>
</evidence>
<dbReference type="CDD" id="cd04265">
    <property type="entry name" value="DUF619-NAGS-U"/>
    <property type="match status" value="1"/>
</dbReference>
<comment type="subunit">
    <text evidence="9">Homodimer. Homotetramer.</text>
</comment>
<gene>
    <name evidence="15" type="ORF">NDU88_002772</name>
</gene>
<organism evidence="15 16">
    <name type="scientific">Pleurodeles waltl</name>
    <name type="common">Iberian ribbed newt</name>
    <dbReference type="NCBI Taxonomy" id="8319"/>
    <lineage>
        <taxon>Eukaryota</taxon>
        <taxon>Metazoa</taxon>
        <taxon>Chordata</taxon>
        <taxon>Craniata</taxon>
        <taxon>Vertebrata</taxon>
        <taxon>Euteleostomi</taxon>
        <taxon>Amphibia</taxon>
        <taxon>Batrachia</taxon>
        <taxon>Caudata</taxon>
        <taxon>Salamandroidea</taxon>
        <taxon>Salamandridae</taxon>
        <taxon>Pleurodelinae</taxon>
        <taxon>Pleurodeles</taxon>
    </lineage>
</organism>
<keyword evidence="8" id="KW-0012">Acyltransferase</keyword>
<dbReference type="Gene3D" id="3.40.1160.10">
    <property type="entry name" value="Acetylglutamate kinase-like"/>
    <property type="match status" value="1"/>
</dbReference>
<comment type="catalytic activity">
    <reaction evidence="10">
        <text>L-glutamate + acetyl-CoA = N-acetyl-L-glutamate + CoA + H(+)</text>
        <dbReference type="Rhea" id="RHEA:24292"/>
        <dbReference type="ChEBI" id="CHEBI:15378"/>
        <dbReference type="ChEBI" id="CHEBI:29985"/>
        <dbReference type="ChEBI" id="CHEBI:44337"/>
        <dbReference type="ChEBI" id="CHEBI:57287"/>
        <dbReference type="ChEBI" id="CHEBI:57288"/>
        <dbReference type="EC" id="2.3.1.1"/>
    </reaction>
</comment>
<comment type="function">
    <text evidence="11">Plays a role in the regulation of ureagenesis by producing the essential cofactor N-acetylglutamate (NAG), thus modulating carbamoylphosphate synthase I (CPS1) activity.</text>
</comment>
<feature type="binding site" evidence="13">
    <location>
        <position position="407"/>
    </location>
    <ligand>
        <name>substrate</name>
    </ligand>
</feature>
<dbReference type="SUPFAM" id="SSF53633">
    <property type="entry name" value="Carbamate kinase-like"/>
    <property type="match status" value="1"/>
</dbReference>
<comment type="caution">
    <text evidence="15">The sequence shown here is derived from an EMBL/GenBank/DDBJ whole genome shotgun (WGS) entry which is preliminary data.</text>
</comment>
<dbReference type="Pfam" id="PF04768">
    <property type="entry name" value="NAT"/>
    <property type="match status" value="1"/>
</dbReference>
<reference evidence="15" key="1">
    <citation type="journal article" date="2022" name="bioRxiv">
        <title>Sequencing and chromosome-scale assembly of the giantPleurodeles waltlgenome.</title>
        <authorList>
            <person name="Brown T."/>
            <person name="Elewa A."/>
            <person name="Iarovenko S."/>
            <person name="Subramanian E."/>
            <person name="Araus A.J."/>
            <person name="Petzold A."/>
            <person name="Susuki M."/>
            <person name="Suzuki K.-i.T."/>
            <person name="Hayashi T."/>
            <person name="Toyoda A."/>
            <person name="Oliveira C."/>
            <person name="Osipova E."/>
            <person name="Leigh N.D."/>
            <person name="Simon A."/>
            <person name="Yun M.H."/>
        </authorList>
    </citation>
    <scope>NUCLEOTIDE SEQUENCE</scope>
    <source>
        <strain evidence="15">20211129_DDA</strain>
        <tissue evidence="15">Liver</tissue>
    </source>
</reference>
<dbReference type="PIRSF" id="PIRSF036442">
    <property type="entry name" value="NAGS_animal"/>
    <property type="match status" value="1"/>
</dbReference>
<evidence type="ECO:0000313" key="16">
    <source>
        <dbReference type="Proteomes" id="UP001066276"/>
    </source>
</evidence>
<dbReference type="FunFam" id="3.40.1160.10:FF:000026">
    <property type="entry name" value="N-acetylglutamate synthase, mitochondrial"/>
    <property type="match status" value="1"/>
</dbReference>
<keyword evidence="7" id="KW-0496">Mitochondrion</keyword>
<evidence type="ECO:0000256" key="3">
    <source>
        <dbReference type="ARBA" id="ARBA00012697"/>
    </source>
</evidence>
<dbReference type="PANTHER" id="PTHR23342:SF0">
    <property type="entry name" value="N-ACETYLGLUTAMATE SYNTHASE, MITOCHONDRIAL"/>
    <property type="match status" value="1"/>
</dbReference>